<reference evidence="4" key="1">
    <citation type="submission" date="2021-12" db="EMBL/GenBank/DDBJ databases">
        <title>Novel species in genus Dyadobacter.</title>
        <authorList>
            <person name="Ma C."/>
        </authorList>
    </citation>
    <scope>NUCLEOTIDE SEQUENCE</scope>
    <source>
        <strain evidence="4">LJ419</strain>
    </source>
</reference>
<evidence type="ECO:0000256" key="1">
    <source>
        <dbReference type="ARBA" id="ARBA00008635"/>
    </source>
</evidence>
<evidence type="ECO:0000256" key="3">
    <source>
        <dbReference type="PIRSR" id="PIRSR607837-1"/>
    </source>
</evidence>
<dbReference type="GO" id="GO:0046872">
    <property type="term" value="F:metal ion binding"/>
    <property type="evidence" value="ECO:0007669"/>
    <property type="project" value="UniProtKB-KW"/>
</dbReference>
<keyword evidence="2 3" id="KW-0479">Metal-binding</keyword>
<comment type="similarity">
    <text evidence="1">Belongs to the DinB family.</text>
</comment>
<accession>A0A9X1PJU5</accession>
<evidence type="ECO:0000256" key="2">
    <source>
        <dbReference type="ARBA" id="ARBA00022723"/>
    </source>
</evidence>
<comment type="caution">
    <text evidence="4">The sequence shown here is derived from an EMBL/GenBank/DDBJ whole genome shotgun (WGS) entry which is preliminary data.</text>
</comment>
<dbReference type="Proteomes" id="UP001139000">
    <property type="component" value="Unassembled WGS sequence"/>
</dbReference>
<dbReference type="AlphaFoldDB" id="A0A9X1PJU5"/>
<dbReference type="InterPro" id="IPR034660">
    <property type="entry name" value="DinB/YfiT-like"/>
</dbReference>
<organism evidence="4 5">
    <name type="scientific">Dyadobacter chenwenxiniae</name>
    <dbReference type="NCBI Taxonomy" id="2906456"/>
    <lineage>
        <taxon>Bacteria</taxon>
        <taxon>Pseudomonadati</taxon>
        <taxon>Bacteroidota</taxon>
        <taxon>Cytophagia</taxon>
        <taxon>Cytophagales</taxon>
        <taxon>Spirosomataceae</taxon>
        <taxon>Dyadobacter</taxon>
    </lineage>
</organism>
<dbReference type="EMBL" id="JAJTTC010000002">
    <property type="protein sequence ID" value="MCF0062228.1"/>
    <property type="molecule type" value="Genomic_DNA"/>
</dbReference>
<proteinExistence type="inferred from homology"/>
<dbReference type="RefSeq" id="WP_234655400.1">
    <property type="nucleotide sequence ID" value="NZ_CP094997.1"/>
</dbReference>
<dbReference type="Gene3D" id="1.20.120.450">
    <property type="entry name" value="dinb family like domain"/>
    <property type="match status" value="1"/>
</dbReference>
<dbReference type="SUPFAM" id="SSF109854">
    <property type="entry name" value="DinB/YfiT-like putative metalloenzymes"/>
    <property type="match status" value="1"/>
</dbReference>
<dbReference type="InterPro" id="IPR007837">
    <property type="entry name" value="DinB"/>
</dbReference>
<evidence type="ECO:0000313" key="5">
    <source>
        <dbReference type="Proteomes" id="UP001139000"/>
    </source>
</evidence>
<feature type="binding site" evidence="3">
    <location>
        <position position="134"/>
    </location>
    <ligand>
        <name>a divalent metal cation</name>
        <dbReference type="ChEBI" id="CHEBI:60240"/>
    </ligand>
</feature>
<gene>
    <name evidence="4" type="ORF">LXM26_12055</name>
</gene>
<sequence>MENKLFANAYIQELEAEYTSTRKCLERIPETSYNFKPHPKSMEMGYLTLLVAEIPLWVAVMVEEGEIDFVTFKHMDTREREAVVRHYDENIERAKAALQNATEEDLAKEFRLMNKGELLYAQPMVAAIGSTINHWVHHRGQLTVYMRLNDIAVPSIYGPSADDKGFS</sequence>
<evidence type="ECO:0000313" key="4">
    <source>
        <dbReference type="EMBL" id="MCF0062228.1"/>
    </source>
</evidence>
<name>A0A9X1PJU5_9BACT</name>
<dbReference type="Pfam" id="PF05163">
    <property type="entry name" value="DinB"/>
    <property type="match status" value="1"/>
</dbReference>
<protein>
    <submittedName>
        <fullName evidence="4">Damage-inducible protein DinB</fullName>
    </submittedName>
</protein>
<feature type="binding site" evidence="3">
    <location>
        <position position="138"/>
    </location>
    <ligand>
        <name>a divalent metal cation</name>
        <dbReference type="ChEBI" id="CHEBI:60240"/>
    </ligand>
</feature>
<keyword evidence="5" id="KW-1185">Reference proteome</keyword>